<evidence type="ECO:0000256" key="2">
    <source>
        <dbReference type="ARBA" id="ARBA00022617"/>
    </source>
</evidence>
<organism evidence="10 11">
    <name type="scientific">Thiogranum longum</name>
    <dbReference type="NCBI Taxonomy" id="1537524"/>
    <lineage>
        <taxon>Bacteria</taxon>
        <taxon>Pseudomonadati</taxon>
        <taxon>Pseudomonadota</taxon>
        <taxon>Gammaproteobacteria</taxon>
        <taxon>Chromatiales</taxon>
        <taxon>Ectothiorhodospiraceae</taxon>
        <taxon>Thiogranum</taxon>
    </lineage>
</organism>
<protein>
    <submittedName>
        <fullName evidence="10">Cbb3-type cytochrome c oxidase subunit III</fullName>
    </submittedName>
</protein>
<name>A0A4R1HDJ4_9GAMM</name>
<accession>A0A4R1HDJ4</accession>
<dbReference type="PANTHER" id="PTHR40942:SF4">
    <property type="entry name" value="CYTOCHROME C5"/>
    <property type="match status" value="1"/>
</dbReference>
<dbReference type="PROSITE" id="PS51007">
    <property type="entry name" value="CYTC"/>
    <property type="match status" value="1"/>
</dbReference>
<feature type="domain" description="Cytochrome c" evidence="9">
    <location>
        <begin position="43"/>
        <end position="125"/>
    </location>
</feature>
<gene>
    <name evidence="10" type="ORF">DFR30_1495</name>
</gene>
<evidence type="ECO:0000256" key="1">
    <source>
        <dbReference type="ARBA" id="ARBA00022448"/>
    </source>
</evidence>
<evidence type="ECO:0000256" key="8">
    <source>
        <dbReference type="SAM" id="SignalP"/>
    </source>
</evidence>
<reference evidence="10 11" key="1">
    <citation type="submission" date="2019-03" db="EMBL/GenBank/DDBJ databases">
        <title>Genomic Encyclopedia of Type Strains, Phase IV (KMG-IV): sequencing the most valuable type-strain genomes for metagenomic binning, comparative biology and taxonomic classification.</title>
        <authorList>
            <person name="Goeker M."/>
        </authorList>
    </citation>
    <scope>NUCLEOTIDE SEQUENCE [LARGE SCALE GENOMIC DNA]</scope>
    <source>
        <strain evidence="10 11">DSM 19610</strain>
    </source>
</reference>
<dbReference type="GO" id="GO:0020037">
    <property type="term" value="F:heme binding"/>
    <property type="evidence" value="ECO:0007669"/>
    <property type="project" value="InterPro"/>
</dbReference>
<keyword evidence="5 6" id="KW-0408">Iron</keyword>
<dbReference type="AlphaFoldDB" id="A0A4R1HDJ4"/>
<evidence type="ECO:0000256" key="3">
    <source>
        <dbReference type="ARBA" id="ARBA00022723"/>
    </source>
</evidence>
<evidence type="ECO:0000313" key="11">
    <source>
        <dbReference type="Proteomes" id="UP000295707"/>
    </source>
</evidence>
<feature type="signal peptide" evidence="8">
    <location>
        <begin position="1"/>
        <end position="23"/>
    </location>
</feature>
<dbReference type="GO" id="GO:0005506">
    <property type="term" value="F:iron ion binding"/>
    <property type="evidence" value="ECO:0007669"/>
    <property type="project" value="InterPro"/>
</dbReference>
<dbReference type="OrthoDB" id="9814708at2"/>
<dbReference type="Gene3D" id="1.10.760.10">
    <property type="entry name" value="Cytochrome c-like domain"/>
    <property type="match status" value="1"/>
</dbReference>
<sequence length="135" mass="14617">MKTLVTLYSAILLAGIAVGPCGAVEGTQGYRDEINRPPEPWKGPPRSGEQVYAQYCGACHARTTQGAPMPDDDIEWGMRARQGLKVLMEHTIGGYRQQLMPPRGGCENCSDAELKAAVLYILKQSGIEPDAKGKL</sequence>
<keyword evidence="4" id="KW-0249">Electron transport</keyword>
<evidence type="ECO:0000256" key="5">
    <source>
        <dbReference type="ARBA" id="ARBA00023004"/>
    </source>
</evidence>
<comment type="caution">
    <text evidence="10">The sequence shown here is derived from an EMBL/GenBank/DDBJ whole genome shotgun (WGS) entry which is preliminary data.</text>
</comment>
<keyword evidence="3 6" id="KW-0479">Metal-binding</keyword>
<proteinExistence type="predicted"/>
<dbReference type="GO" id="GO:0009055">
    <property type="term" value="F:electron transfer activity"/>
    <property type="evidence" value="ECO:0007669"/>
    <property type="project" value="InterPro"/>
</dbReference>
<evidence type="ECO:0000256" key="4">
    <source>
        <dbReference type="ARBA" id="ARBA00022982"/>
    </source>
</evidence>
<evidence type="ECO:0000259" key="9">
    <source>
        <dbReference type="PROSITE" id="PS51007"/>
    </source>
</evidence>
<dbReference type="PRINTS" id="PR00607">
    <property type="entry name" value="CYTCHROMECIE"/>
</dbReference>
<dbReference type="PANTHER" id="PTHR40942">
    <property type="match status" value="1"/>
</dbReference>
<dbReference type="EMBL" id="SMFX01000001">
    <property type="protein sequence ID" value="TCK18220.1"/>
    <property type="molecule type" value="Genomic_DNA"/>
</dbReference>
<evidence type="ECO:0000256" key="6">
    <source>
        <dbReference type="PROSITE-ProRule" id="PRU00433"/>
    </source>
</evidence>
<dbReference type="InterPro" id="IPR009056">
    <property type="entry name" value="Cyt_c-like_dom"/>
</dbReference>
<dbReference type="Proteomes" id="UP000295707">
    <property type="component" value="Unassembled WGS sequence"/>
</dbReference>
<dbReference type="SUPFAM" id="SSF46626">
    <property type="entry name" value="Cytochrome c"/>
    <property type="match status" value="1"/>
</dbReference>
<dbReference type="InterPro" id="IPR036909">
    <property type="entry name" value="Cyt_c-like_dom_sf"/>
</dbReference>
<feature type="chain" id="PRO_5020360416" evidence="8">
    <location>
        <begin position="24"/>
        <end position="135"/>
    </location>
</feature>
<feature type="region of interest" description="Disordered" evidence="7">
    <location>
        <begin position="29"/>
        <end position="48"/>
    </location>
</feature>
<dbReference type="Pfam" id="PF13442">
    <property type="entry name" value="Cytochrome_CBB3"/>
    <property type="match status" value="1"/>
</dbReference>
<dbReference type="InterPro" id="IPR002323">
    <property type="entry name" value="Cyt_CIE"/>
</dbReference>
<keyword evidence="8" id="KW-0732">Signal</keyword>
<dbReference type="RefSeq" id="WP_132972041.1">
    <property type="nucleotide sequence ID" value="NZ_SMFX01000001.1"/>
</dbReference>
<evidence type="ECO:0000313" key="10">
    <source>
        <dbReference type="EMBL" id="TCK18220.1"/>
    </source>
</evidence>
<evidence type="ECO:0000256" key="7">
    <source>
        <dbReference type="SAM" id="MobiDB-lite"/>
    </source>
</evidence>
<keyword evidence="11" id="KW-1185">Reference proteome</keyword>
<keyword evidence="1" id="KW-0813">Transport</keyword>
<keyword evidence="2 6" id="KW-0349">Heme</keyword>